<proteinExistence type="predicted"/>
<sequence length="165" mass="16924">MTTAPQPQPVAPKSERSAADDVFRAALRGMLLLLALVGVLGVGVGALVAGTPGVWGALIGVGLVLVFSGTTVLSMLRTSGASPSTMAAVVMGAWLGKIVVVIIVLAILRDMDFYNRGVLAVVVAVGVIGSALLDYRAVARGRVPYVEPVSQTVSRADDRSDNGQP</sequence>
<dbReference type="EMBL" id="CP101988">
    <property type="protein sequence ID" value="UUI76228.1"/>
    <property type="molecule type" value="Genomic_DNA"/>
</dbReference>
<dbReference type="RefSeq" id="WP_227570789.1">
    <property type="nucleotide sequence ID" value="NZ_CP101988.1"/>
</dbReference>
<evidence type="ECO:0000313" key="3">
    <source>
        <dbReference type="Proteomes" id="UP001316189"/>
    </source>
</evidence>
<evidence type="ECO:0000256" key="1">
    <source>
        <dbReference type="SAM" id="Phobius"/>
    </source>
</evidence>
<dbReference type="Proteomes" id="UP001316189">
    <property type="component" value="Chromosome"/>
</dbReference>
<feature type="transmembrane region" description="Helical" evidence="1">
    <location>
        <begin position="55"/>
        <end position="76"/>
    </location>
</feature>
<keyword evidence="1" id="KW-0812">Transmembrane</keyword>
<keyword evidence="1" id="KW-0472">Membrane</keyword>
<accession>A0ABY5L2E8</accession>
<reference evidence="2 3" key="1">
    <citation type="submission" date="2022-07" db="EMBL/GenBank/DDBJ databases">
        <title>Novel species in genus cellulomonas.</title>
        <authorList>
            <person name="Ye L."/>
        </authorList>
    </citation>
    <scope>NUCLEOTIDE SEQUENCE [LARGE SCALE GENOMIC DNA]</scope>
    <source>
        <strain evidence="3">zg-Y338</strain>
    </source>
</reference>
<gene>
    <name evidence="2" type="ORF">NP064_04820</name>
</gene>
<name>A0ABY5L2E8_9CELL</name>
<feature type="transmembrane region" description="Helical" evidence="1">
    <location>
        <begin position="31"/>
        <end position="49"/>
    </location>
</feature>
<evidence type="ECO:0000313" key="2">
    <source>
        <dbReference type="EMBL" id="UUI76228.1"/>
    </source>
</evidence>
<feature type="transmembrane region" description="Helical" evidence="1">
    <location>
        <begin position="88"/>
        <end position="107"/>
    </location>
</feature>
<feature type="transmembrane region" description="Helical" evidence="1">
    <location>
        <begin position="113"/>
        <end position="133"/>
    </location>
</feature>
<keyword evidence="1" id="KW-1133">Transmembrane helix</keyword>
<evidence type="ECO:0008006" key="4">
    <source>
        <dbReference type="Google" id="ProtNLM"/>
    </source>
</evidence>
<keyword evidence="3" id="KW-1185">Reference proteome</keyword>
<organism evidence="2 3">
    <name type="scientific">Cellulomonas chengniuliangii</name>
    <dbReference type="NCBI Taxonomy" id="2968084"/>
    <lineage>
        <taxon>Bacteria</taxon>
        <taxon>Bacillati</taxon>
        <taxon>Actinomycetota</taxon>
        <taxon>Actinomycetes</taxon>
        <taxon>Micrococcales</taxon>
        <taxon>Cellulomonadaceae</taxon>
        <taxon>Cellulomonas</taxon>
    </lineage>
</organism>
<protein>
    <recommendedName>
        <fullName evidence="4">ATP synthase protein I</fullName>
    </recommendedName>
</protein>